<proteinExistence type="inferred from homology"/>
<evidence type="ECO:0000256" key="2">
    <source>
        <dbReference type="ARBA" id="ARBA00006577"/>
    </source>
</evidence>
<dbReference type="GO" id="GO:0006457">
    <property type="term" value="P:protein folding"/>
    <property type="evidence" value="ECO:0007669"/>
    <property type="project" value="InterPro"/>
</dbReference>
<evidence type="ECO:0000313" key="8">
    <source>
        <dbReference type="EMBL" id="RKF15599.1"/>
    </source>
</evidence>
<dbReference type="SUPFAM" id="SSF54534">
    <property type="entry name" value="FKBP-like"/>
    <property type="match status" value="1"/>
</dbReference>
<feature type="domain" description="PPIase FKBP-type" evidence="7">
    <location>
        <begin position="119"/>
        <end position="205"/>
    </location>
</feature>
<comment type="catalytic activity">
    <reaction evidence="1 5 6">
        <text>[protein]-peptidylproline (omega=180) = [protein]-peptidylproline (omega=0)</text>
        <dbReference type="Rhea" id="RHEA:16237"/>
        <dbReference type="Rhea" id="RHEA-COMP:10747"/>
        <dbReference type="Rhea" id="RHEA-COMP:10748"/>
        <dbReference type="ChEBI" id="CHEBI:83833"/>
        <dbReference type="ChEBI" id="CHEBI:83834"/>
        <dbReference type="EC" id="5.2.1.8"/>
    </reaction>
</comment>
<dbReference type="GO" id="GO:0003755">
    <property type="term" value="F:peptidyl-prolyl cis-trans isomerase activity"/>
    <property type="evidence" value="ECO:0007669"/>
    <property type="project" value="UniProtKB-UniRule"/>
</dbReference>
<dbReference type="FunFam" id="3.10.50.40:FF:000004">
    <property type="entry name" value="Peptidyl-prolyl cis-trans isomerase"/>
    <property type="match status" value="1"/>
</dbReference>
<evidence type="ECO:0000256" key="1">
    <source>
        <dbReference type="ARBA" id="ARBA00000971"/>
    </source>
</evidence>
<dbReference type="PROSITE" id="PS50059">
    <property type="entry name" value="FKBP_PPIASE"/>
    <property type="match status" value="1"/>
</dbReference>
<evidence type="ECO:0000256" key="6">
    <source>
        <dbReference type="RuleBase" id="RU003915"/>
    </source>
</evidence>
<dbReference type="InterPro" id="IPR046357">
    <property type="entry name" value="PPIase_dom_sf"/>
</dbReference>
<keyword evidence="9" id="KW-1185">Reference proteome</keyword>
<evidence type="ECO:0000256" key="3">
    <source>
        <dbReference type="ARBA" id="ARBA00023110"/>
    </source>
</evidence>
<dbReference type="EMBL" id="RAQO01000008">
    <property type="protein sequence ID" value="RKF15599.1"/>
    <property type="molecule type" value="Genomic_DNA"/>
</dbReference>
<dbReference type="InterPro" id="IPR000774">
    <property type="entry name" value="PPIase_FKBP_N"/>
</dbReference>
<dbReference type="InterPro" id="IPR001179">
    <property type="entry name" value="PPIase_FKBP_dom"/>
</dbReference>
<dbReference type="Gene3D" id="1.10.287.460">
    <property type="entry name" value="Peptidyl-prolyl cis-trans isomerase, FKBP-type, N-terminal domain"/>
    <property type="match status" value="1"/>
</dbReference>
<accession>A0A420E7T5</accession>
<dbReference type="PANTHER" id="PTHR43811">
    <property type="entry name" value="FKBP-TYPE PEPTIDYL-PROLYL CIS-TRANS ISOMERASE FKPA"/>
    <property type="match status" value="1"/>
</dbReference>
<gene>
    <name evidence="8" type="ORF">DBZ36_14525</name>
</gene>
<dbReference type="NCBIfam" id="NF008602">
    <property type="entry name" value="PRK11570.1"/>
    <property type="match status" value="1"/>
</dbReference>
<dbReference type="RefSeq" id="WP_120355685.1">
    <property type="nucleotide sequence ID" value="NZ_RAQO01000008.1"/>
</dbReference>
<dbReference type="AlphaFoldDB" id="A0A420E7T5"/>
<name>A0A420E7T5_9ALTE</name>
<comment type="similarity">
    <text evidence="2 6">Belongs to the FKBP-type PPIase family.</text>
</comment>
<comment type="caution">
    <text evidence="8">The sequence shown here is derived from an EMBL/GenBank/DDBJ whole genome shotgun (WGS) entry which is preliminary data.</text>
</comment>
<dbReference type="PANTHER" id="PTHR43811:SF19">
    <property type="entry name" value="39 KDA FK506-BINDING NUCLEAR PROTEIN"/>
    <property type="match status" value="1"/>
</dbReference>
<dbReference type="Pfam" id="PF00254">
    <property type="entry name" value="FKBP_C"/>
    <property type="match status" value="1"/>
</dbReference>
<organism evidence="8 9">
    <name type="scientific">Alginatibacterium sediminis</name>
    <dbReference type="NCBI Taxonomy" id="2164068"/>
    <lineage>
        <taxon>Bacteria</taxon>
        <taxon>Pseudomonadati</taxon>
        <taxon>Pseudomonadota</taxon>
        <taxon>Gammaproteobacteria</taxon>
        <taxon>Alteromonadales</taxon>
        <taxon>Alteromonadaceae</taxon>
        <taxon>Alginatibacterium</taxon>
    </lineage>
</organism>
<evidence type="ECO:0000313" key="9">
    <source>
        <dbReference type="Proteomes" id="UP000286482"/>
    </source>
</evidence>
<dbReference type="Gene3D" id="3.10.50.40">
    <property type="match status" value="1"/>
</dbReference>
<keyword evidence="4 5" id="KW-0413">Isomerase</keyword>
<keyword evidence="3 5" id="KW-0697">Rotamase</keyword>
<evidence type="ECO:0000256" key="5">
    <source>
        <dbReference type="PROSITE-ProRule" id="PRU00277"/>
    </source>
</evidence>
<dbReference type="OrthoDB" id="9814548at2"/>
<reference evidence="8 9" key="1">
    <citation type="submission" date="2018-09" db="EMBL/GenBank/DDBJ databases">
        <authorList>
            <person name="Wang Z."/>
        </authorList>
    </citation>
    <scope>NUCLEOTIDE SEQUENCE [LARGE SCALE GENOMIC DNA]</scope>
    <source>
        <strain evidence="8 9">ALS 81</strain>
    </source>
</reference>
<dbReference type="EC" id="5.2.1.8" evidence="6"/>
<protein>
    <recommendedName>
        <fullName evidence="6">Peptidyl-prolyl cis-trans isomerase</fullName>
        <ecNumber evidence="6">5.2.1.8</ecNumber>
    </recommendedName>
</protein>
<evidence type="ECO:0000256" key="4">
    <source>
        <dbReference type="ARBA" id="ARBA00023235"/>
    </source>
</evidence>
<dbReference type="InterPro" id="IPR036944">
    <property type="entry name" value="PPIase_FKBP_N_sf"/>
</dbReference>
<evidence type="ECO:0000259" key="7">
    <source>
        <dbReference type="PROSITE" id="PS50059"/>
    </source>
</evidence>
<sequence>MSEQYQGAKAQASYGYGLQIGEQIERAAFDGLEVDAMLDGIRDVMTKAEPKVAEADIAAAFQVITEEIEAQKAEQHKDAREFGEKFLGENRQRPEINVTESGLQYEVLAEGDGATPEASSKVRVHYEGTFINGEVFDSSVARGEPAEFPVNGVIRGWTEALQSMKVGDKWKLYVPAELAYGAQGAGSSIPPFSALIFEVELIDIVA</sequence>
<dbReference type="Proteomes" id="UP000286482">
    <property type="component" value="Unassembled WGS sequence"/>
</dbReference>
<dbReference type="Pfam" id="PF01346">
    <property type="entry name" value="FKBP_N"/>
    <property type="match status" value="1"/>
</dbReference>